<name>A0A0B6ZC13_9EUPU</name>
<protein>
    <submittedName>
        <fullName evidence="1">Uncharacterized protein</fullName>
    </submittedName>
</protein>
<gene>
    <name evidence="1" type="primary">ORF57406</name>
</gene>
<evidence type="ECO:0000313" key="1">
    <source>
        <dbReference type="EMBL" id="CEK66129.1"/>
    </source>
</evidence>
<sequence length="102" mass="11631">MSSITDGTVLENSLRSDHSLTEDVASDLSLQKSSTTISSQVRKRKRNKVTIKDFKTLVHKVVVSFSDTQKETNSEFQQDLTDEDIRRINIKIEQDLQATYDP</sequence>
<organism evidence="1">
    <name type="scientific">Arion vulgaris</name>
    <dbReference type="NCBI Taxonomy" id="1028688"/>
    <lineage>
        <taxon>Eukaryota</taxon>
        <taxon>Metazoa</taxon>
        <taxon>Spiralia</taxon>
        <taxon>Lophotrochozoa</taxon>
        <taxon>Mollusca</taxon>
        <taxon>Gastropoda</taxon>
        <taxon>Heterobranchia</taxon>
        <taxon>Euthyneura</taxon>
        <taxon>Panpulmonata</taxon>
        <taxon>Eupulmonata</taxon>
        <taxon>Stylommatophora</taxon>
        <taxon>Helicina</taxon>
        <taxon>Arionoidea</taxon>
        <taxon>Arionidae</taxon>
        <taxon>Arion</taxon>
    </lineage>
</organism>
<dbReference type="AlphaFoldDB" id="A0A0B6ZC13"/>
<feature type="non-terminal residue" evidence="1">
    <location>
        <position position="102"/>
    </location>
</feature>
<accession>A0A0B6ZC13</accession>
<reference evidence="1" key="1">
    <citation type="submission" date="2014-12" db="EMBL/GenBank/DDBJ databases">
        <title>Insight into the proteome of Arion vulgaris.</title>
        <authorList>
            <person name="Aradska J."/>
            <person name="Bulat T."/>
            <person name="Smidak R."/>
            <person name="Sarate P."/>
            <person name="Gangsoo J."/>
            <person name="Sialana F."/>
            <person name="Bilban M."/>
            <person name="Lubec G."/>
        </authorList>
    </citation>
    <scope>NUCLEOTIDE SEQUENCE</scope>
    <source>
        <tissue evidence="1">Skin</tissue>
    </source>
</reference>
<dbReference type="EMBL" id="HACG01019264">
    <property type="protein sequence ID" value="CEK66129.1"/>
    <property type="molecule type" value="Transcribed_RNA"/>
</dbReference>
<proteinExistence type="predicted"/>